<organism evidence="7 8">
    <name type="scientific">Mycena maculata</name>
    <dbReference type="NCBI Taxonomy" id="230809"/>
    <lineage>
        <taxon>Eukaryota</taxon>
        <taxon>Fungi</taxon>
        <taxon>Dikarya</taxon>
        <taxon>Basidiomycota</taxon>
        <taxon>Agaricomycotina</taxon>
        <taxon>Agaricomycetes</taxon>
        <taxon>Agaricomycetidae</taxon>
        <taxon>Agaricales</taxon>
        <taxon>Marasmiineae</taxon>
        <taxon>Mycenaceae</taxon>
        <taxon>Mycena</taxon>
    </lineage>
</organism>
<sequence length="218" mass="25321">MSRRLPQNAALCKLLGVDPKRPGERPMFRGDVVVVKSYTVHILEGISATYPERTYVDFPALKMEVVDEIIRSWYQSAGWMDMAFKDDQEYELPRGSIPLNWDWRNPTHIPGFDYDAHDDEDRKKVKAAKRLLSAGILFIYLWMNCSQFLFGPDEKRKERYERFAARRCAHCGKADLPPRSKCSQCHNAHYCSQECQKANWKEHKAECRTAGTSKPETE</sequence>
<dbReference type="PANTHER" id="PTHR10237:SF14">
    <property type="entry name" value="MYND-TYPE DOMAIN-CONTAINING PROTEIN"/>
    <property type="match status" value="1"/>
</dbReference>
<evidence type="ECO:0000259" key="6">
    <source>
        <dbReference type="PROSITE" id="PS50865"/>
    </source>
</evidence>
<protein>
    <recommendedName>
        <fullName evidence="6">MYND-type domain-containing protein</fullName>
    </recommendedName>
</protein>
<keyword evidence="2 4" id="KW-0863">Zinc-finger</keyword>
<feature type="transmembrane region" description="Helical" evidence="5">
    <location>
        <begin position="131"/>
        <end position="150"/>
    </location>
</feature>
<dbReference type="InterPro" id="IPR024119">
    <property type="entry name" value="TF_DEAF-1"/>
</dbReference>
<dbReference type="PANTHER" id="PTHR10237">
    <property type="entry name" value="DEFORMED EPIDERMAL AUTOREGULATORY FACTOR 1 HOMOLOG SUPPRESSIN"/>
    <property type="match status" value="1"/>
</dbReference>
<evidence type="ECO:0000313" key="8">
    <source>
        <dbReference type="Proteomes" id="UP001215280"/>
    </source>
</evidence>
<accession>A0AAD7JRY6</accession>
<dbReference type="AlphaFoldDB" id="A0AAD7JRY6"/>
<keyword evidence="5" id="KW-0472">Membrane</keyword>
<feature type="domain" description="MYND-type" evidence="6">
    <location>
        <begin position="168"/>
        <end position="207"/>
    </location>
</feature>
<dbReference type="GO" id="GO:0008270">
    <property type="term" value="F:zinc ion binding"/>
    <property type="evidence" value="ECO:0007669"/>
    <property type="project" value="UniProtKB-KW"/>
</dbReference>
<dbReference type="Pfam" id="PF01753">
    <property type="entry name" value="zf-MYND"/>
    <property type="match status" value="1"/>
</dbReference>
<dbReference type="SUPFAM" id="SSF144232">
    <property type="entry name" value="HIT/MYND zinc finger-like"/>
    <property type="match status" value="1"/>
</dbReference>
<keyword evidence="3" id="KW-0862">Zinc</keyword>
<evidence type="ECO:0000256" key="1">
    <source>
        <dbReference type="ARBA" id="ARBA00022723"/>
    </source>
</evidence>
<dbReference type="Proteomes" id="UP001215280">
    <property type="component" value="Unassembled WGS sequence"/>
</dbReference>
<evidence type="ECO:0000313" key="7">
    <source>
        <dbReference type="EMBL" id="KAJ7770268.1"/>
    </source>
</evidence>
<reference evidence="7" key="1">
    <citation type="submission" date="2023-03" db="EMBL/GenBank/DDBJ databases">
        <title>Massive genome expansion in bonnet fungi (Mycena s.s.) driven by repeated elements and novel gene families across ecological guilds.</title>
        <authorList>
            <consortium name="Lawrence Berkeley National Laboratory"/>
            <person name="Harder C.B."/>
            <person name="Miyauchi S."/>
            <person name="Viragh M."/>
            <person name="Kuo A."/>
            <person name="Thoen E."/>
            <person name="Andreopoulos B."/>
            <person name="Lu D."/>
            <person name="Skrede I."/>
            <person name="Drula E."/>
            <person name="Henrissat B."/>
            <person name="Morin E."/>
            <person name="Kohler A."/>
            <person name="Barry K."/>
            <person name="LaButti K."/>
            <person name="Morin E."/>
            <person name="Salamov A."/>
            <person name="Lipzen A."/>
            <person name="Mereny Z."/>
            <person name="Hegedus B."/>
            <person name="Baldrian P."/>
            <person name="Stursova M."/>
            <person name="Weitz H."/>
            <person name="Taylor A."/>
            <person name="Grigoriev I.V."/>
            <person name="Nagy L.G."/>
            <person name="Martin F."/>
            <person name="Kauserud H."/>
        </authorList>
    </citation>
    <scope>NUCLEOTIDE SEQUENCE</scope>
    <source>
        <strain evidence="7">CBHHK188m</strain>
    </source>
</reference>
<keyword evidence="5" id="KW-1133">Transmembrane helix</keyword>
<dbReference type="GO" id="GO:0005634">
    <property type="term" value="C:nucleus"/>
    <property type="evidence" value="ECO:0007669"/>
    <property type="project" value="TreeGrafter"/>
</dbReference>
<evidence type="ECO:0000256" key="2">
    <source>
        <dbReference type="ARBA" id="ARBA00022771"/>
    </source>
</evidence>
<dbReference type="Gene3D" id="6.10.140.2220">
    <property type="match status" value="1"/>
</dbReference>
<dbReference type="GO" id="GO:0000981">
    <property type="term" value="F:DNA-binding transcription factor activity, RNA polymerase II-specific"/>
    <property type="evidence" value="ECO:0007669"/>
    <property type="project" value="TreeGrafter"/>
</dbReference>
<dbReference type="InterPro" id="IPR002893">
    <property type="entry name" value="Znf_MYND"/>
</dbReference>
<evidence type="ECO:0000256" key="4">
    <source>
        <dbReference type="PROSITE-ProRule" id="PRU00134"/>
    </source>
</evidence>
<keyword evidence="8" id="KW-1185">Reference proteome</keyword>
<dbReference type="EMBL" id="JARJLG010000024">
    <property type="protein sequence ID" value="KAJ7770268.1"/>
    <property type="molecule type" value="Genomic_DNA"/>
</dbReference>
<dbReference type="PROSITE" id="PS50865">
    <property type="entry name" value="ZF_MYND_2"/>
    <property type="match status" value="1"/>
</dbReference>
<proteinExistence type="predicted"/>
<evidence type="ECO:0000256" key="3">
    <source>
        <dbReference type="ARBA" id="ARBA00022833"/>
    </source>
</evidence>
<keyword evidence="1" id="KW-0479">Metal-binding</keyword>
<dbReference type="PROSITE" id="PS01360">
    <property type="entry name" value="ZF_MYND_1"/>
    <property type="match status" value="1"/>
</dbReference>
<name>A0AAD7JRY6_9AGAR</name>
<evidence type="ECO:0000256" key="5">
    <source>
        <dbReference type="SAM" id="Phobius"/>
    </source>
</evidence>
<comment type="caution">
    <text evidence="7">The sequence shown here is derived from an EMBL/GenBank/DDBJ whole genome shotgun (WGS) entry which is preliminary data.</text>
</comment>
<gene>
    <name evidence="7" type="ORF">DFH07DRAFT_806290</name>
</gene>
<keyword evidence="5" id="KW-0812">Transmembrane</keyword>